<evidence type="ECO:0000256" key="1">
    <source>
        <dbReference type="SAM" id="SignalP"/>
    </source>
</evidence>
<proteinExistence type="predicted"/>
<name>A0A0G4N439_VERLO</name>
<dbReference type="AlphaFoldDB" id="A0A0G4N439"/>
<reference evidence="3" key="1">
    <citation type="submission" date="2015-05" db="EMBL/GenBank/DDBJ databases">
        <authorList>
            <person name="Fogelqvist Johan"/>
        </authorList>
    </citation>
    <scope>NUCLEOTIDE SEQUENCE [LARGE SCALE GENOMIC DNA]</scope>
</reference>
<evidence type="ECO:0008006" key="4">
    <source>
        <dbReference type="Google" id="ProtNLM"/>
    </source>
</evidence>
<dbReference type="EMBL" id="CVQI01032408">
    <property type="protein sequence ID" value="CRK41227.1"/>
    <property type="molecule type" value="Genomic_DNA"/>
</dbReference>
<accession>A0A0G4N439</accession>
<sequence>MARSSFFLFFLPFFFLRISSSSAAKSAAPSSSPSAQSFLRFSSMAAFFSSSLAFCAASNSALALRCSAMMVSVNLDRLLADEHGVDARRVEALLAVELHLDVAARAAGEHGRDHLKVGAEHAEAAVQELRVLLVPNVGAANLGRLGQEAVARDVVAKVVLLLLLARDALGQVALLGTRVGVNLERALVEHNLAVHLDELGPQRVELQLRGRHRHRRRVLLVDARQRRARRFGR</sequence>
<feature type="signal peptide" evidence="1">
    <location>
        <begin position="1"/>
        <end position="23"/>
    </location>
</feature>
<organism evidence="2 3">
    <name type="scientific">Verticillium longisporum</name>
    <name type="common">Verticillium dahliae var. longisporum</name>
    <dbReference type="NCBI Taxonomy" id="100787"/>
    <lineage>
        <taxon>Eukaryota</taxon>
        <taxon>Fungi</taxon>
        <taxon>Dikarya</taxon>
        <taxon>Ascomycota</taxon>
        <taxon>Pezizomycotina</taxon>
        <taxon>Sordariomycetes</taxon>
        <taxon>Hypocreomycetidae</taxon>
        <taxon>Glomerellales</taxon>
        <taxon>Plectosphaerellaceae</taxon>
        <taxon>Verticillium</taxon>
    </lineage>
</organism>
<protein>
    <recommendedName>
        <fullName evidence="4">Secreted protein</fullName>
    </recommendedName>
</protein>
<dbReference type="Proteomes" id="UP000045706">
    <property type="component" value="Unassembled WGS sequence"/>
</dbReference>
<feature type="non-terminal residue" evidence="2">
    <location>
        <position position="233"/>
    </location>
</feature>
<feature type="chain" id="PRO_5002567607" description="Secreted protein" evidence="1">
    <location>
        <begin position="24"/>
        <end position="233"/>
    </location>
</feature>
<gene>
    <name evidence="2" type="ORF">BN1723_015878</name>
</gene>
<evidence type="ECO:0000313" key="3">
    <source>
        <dbReference type="Proteomes" id="UP000045706"/>
    </source>
</evidence>
<evidence type="ECO:0000313" key="2">
    <source>
        <dbReference type="EMBL" id="CRK41227.1"/>
    </source>
</evidence>
<keyword evidence="1" id="KW-0732">Signal</keyword>